<organism evidence="5 6">
    <name type="scientific">Pseudomonas syringae pv. maculicola</name>
    <dbReference type="NCBI Taxonomy" id="59511"/>
    <lineage>
        <taxon>Bacteria</taxon>
        <taxon>Pseudomonadati</taxon>
        <taxon>Pseudomonadota</taxon>
        <taxon>Gammaproteobacteria</taxon>
        <taxon>Pseudomonadales</taxon>
        <taxon>Pseudomonadaceae</taxon>
        <taxon>Pseudomonas</taxon>
    </lineage>
</organism>
<dbReference type="InterPro" id="IPR001387">
    <property type="entry name" value="Cro/C1-type_HTH"/>
</dbReference>
<dbReference type="SMART" id="SM00530">
    <property type="entry name" value="HTH_XRE"/>
    <property type="match status" value="1"/>
</dbReference>
<comment type="caution">
    <text evidence="5">The sequence shown here is derived from an EMBL/GenBank/DDBJ whole genome shotgun (WGS) entry which is preliminary data.</text>
</comment>
<keyword evidence="2" id="KW-0238">DNA-binding</keyword>
<reference evidence="5 6" key="1">
    <citation type="submission" date="2018-08" db="EMBL/GenBank/DDBJ databases">
        <title>Recombination of ecologically and evolutionarily significant loci maintains genetic cohesion in the Pseudomonas syringae species complex.</title>
        <authorList>
            <person name="Dillon M."/>
            <person name="Thakur S."/>
            <person name="Almeida R.N.D."/>
            <person name="Weir B.S."/>
            <person name="Guttman D.S."/>
        </authorList>
    </citation>
    <scope>NUCLEOTIDE SEQUENCE [LARGE SCALE GENOMIC DNA]</scope>
    <source>
        <strain evidence="5 6">ICMP 11281</strain>
    </source>
</reference>
<dbReference type="CDD" id="cd06529">
    <property type="entry name" value="S24_LexA-like"/>
    <property type="match status" value="1"/>
</dbReference>
<proteinExistence type="predicted"/>
<dbReference type="InterPro" id="IPR015927">
    <property type="entry name" value="Peptidase_S24_S26A/B/C"/>
</dbReference>
<evidence type="ECO:0000313" key="5">
    <source>
        <dbReference type="EMBL" id="RMV44473.1"/>
    </source>
</evidence>
<accession>A0A3M6CL77</accession>
<dbReference type="PROSITE" id="PS50943">
    <property type="entry name" value="HTH_CROC1"/>
    <property type="match status" value="1"/>
</dbReference>
<evidence type="ECO:0000259" key="4">
    <source>
        <dbReference type="PROSITE" id="PS50943"/>
    </source>
</evidence>
<dbReference type="Gene3D" id="2.10.109.10">
    <property type="entry name" value="Umud Fragment, subunit A"/>
    <property type="match status" value="1"/>
</dbReference>
<dbReference type="InterPro" id="IPR036286">
    <property type="entry name" value="LexA/Signal_pep-like_sf"/>
</dbReference>
<dbReference type="Proteomes" id="UP000271631">
    <property type="component" value="Unassembled WGS sequence"/>
</dbReference>
<keyword evidence="3" id="KW-0804">Transcription</keyword>
<dbReference type="SUPFAM" id="SSF51306">
    <property type="entry name" value="LexA/Signal peptidase"/>
    <property type="match status" value="1"/>
</dbReference>
<dbReference type="Gene3D" id="1.10.260.40">
    <property type="entry name" value="lambda repressor-like DNA-binding domains"/>
    <property type="match status" value="1"/>
</dbReference>
<name>A0A3M6CL77_PSEYM</name>
<dbReference type="AlphaFoldDB" id="A0A3M6CL77"/>
<dbReference type="GO" id="GO:0003677">
    <property type="term" value="F:DNA binding"/>
    <property type="evidence" value="ECO:0007669"/>
    <property type="project" value="UniProtKB-KW"/>
</dbReference>
<evidence type="ECO:0000256" key="2">
    <source>
        <dbReference type="ARBA" id="ARBA00023125"/>
    </source>
</evidence>
<dbReference type="EMBL" id="RBUQ01000004">
    <property type="protein sequence ID" value="RMV44473.1"/>
    <property type="molecule type" value="Genomic_DNA"/>
</dbReference>
<gene>
    <name evidence="5" type="ORF">ALP13_02737</name>
</gene>
<dbReference type="SUPFAM" id="SSF47413">
    <property type="entry name" value="lambda repressor-like DNA-binding domains"/>
    <property type="match status" value="1"/>
</dbReference>
<feature type="domain" description="HTH cro/C1-type" evidence="4">
    <location>
        <begin position="40"/>
        <end position="87"/>
    </location>
</feature>
<sequence length="271" mass="29994">MKKPTRTPLADWQEADAERLRALYKRRVQESKARGDVPTLNQAEVGERCGWSSPQSAFSQYANGKVALNLDALVKLSAALDFRLEEVSPTLANGIVRTVDDAQPNPRTADAVVARTPLPAGGEKEIDLDSSYSFIPQYTAMAAAGSGHDNPHVEIRSTLAFKKEWLKAKGVQPKNLRVIYASGESMWPTISHQDVLLVDSSQVEPIDNGVFVIESVTDGTMVKRLVKAAFDMWLLRSDNADKASFDDRTFKRSEQNEHQIVGRVIWRGGDL</sequence>
<dbReference type="PANTHER" id="PTHR40661:SF3">
    <property type="entry name" value="FELS-1 PROPHAGE TRANSCRIPTIONAL REGULATOR"/>
    <property type="match status" value="1"/>
</dbReference>
<evidence type="ECO:0000256" key="1">
    <source>
        <dbReference type="ARBA" id="ARBA00023015"/>
    </source>
</evidence>
<dbReference type="PANTHER" id="PTHR40661">
    <property type="match status" value="1"/>
</dbReference>
<evidence type="ECO:0000313" key="6">
    <source>
        <dbReference type="Proteomes" id="UP000271631"/>
    </source>
</evidence>
<dbReference type="CDD" id="cd00093">
    <property type="entry name" value="HTH_XRE"/>
    <property type="match status" value="1"/>
</dbReference>
<protein>
    <recommendedName>
        <fullName evidence="4">HTH cro/C1-type domain-containing protein</fullName>
    </recommendedName>
</protein>
<dbReference type="InterPro" id="IPR039418">
    <property type="entry name" value="LexA-like"/>
</dbReference>
<keyword evidence="1" id="KW-0805">Transcription regulation</keyword>
<evidence type="ECO:0000256" key="3">
    <source>
        <dbReference type="ARBA" id="ARBA00023163"/>
    </source>
</evidence>
<dbReference type="Pfam" id="PF00717">
    <property type="entry name" value="Peptidase_S24"/>
    <property type="match status" value="1"/>
</dbReference>
<dbReference type="RefSeq" id="WP_081010328.1">
    <property type="nucleotide sequence ID" value="NZ_LGLG01000340.1"/>
</dbReference>
<dbReference type="InterPro" id="IPR010982">
    <property type="entry name" value="Lambda_DNA-bd_dom_sf"/>
</dbReference>